<dbReference type="PATRIC" id="fig|1263870.3.peg.6977"/>
<comment type="caution">
    <text evidence="1">The sequence shown here is derived from an EMBL/GenBank/DDBJ whole genome shotgun (WGS) entry which is preliminary data.</text>
</comment>
<evidence type="ECO:0008006" key="3">
    <source>
        <dbReference type="Google" id="ProtNLM"/>
    </source>
</evidence>
<gene>
    <name evidence="1" type="ORF">RSSM_06577</name>
</gene>
<dbReference type="EMBL" id="ANOH01000460">
    <property type="protein sequence ID" value="EMI51986.1"/>
    <property type="molecule type" value="Genomic_DNA"/>
</dbReference>
<dbReference type="Proteomes" id="UP000011885">
    <property type="component" value="Unassembled WGS sequence"/>
</dbReference>
<evidence type="ECO:0000313" key="1">
    <source>
        <dbReference type="EMBL" id="EMI51986.1"/>
    </source>
</evidence>
<accession>M5U2A5</accession>
<evidence type="ECO:0000313" key="2">
    <source>
        <dbReference type="Proteomes" id="UP000011885"/>
    </source>
</evidence>
<sequence>MGFEIFAMSDDAAALPTREEFLTPFGDAIKSDADGWMQLDFGGIPNSCDVSYSVDDSGFVRGFTVFRPVTSPLLWAAIFALIRDYQFFVMWPGDCAPVVGDSGTPLPQGLADDFGDAIVAQSENDLPRLIKES</sequence>
<organism evidence="1 2">
    <name type="scientific">Rhodopirellula sallentina SM41</name>
    <dbReference type="NCBI Taxonomy" id="1263870"/>
    <lineage>
        <taxon>Bacteria</taxon>
        <taxon>Pseudomonadati</taxon>
        <taxon>Planctomycetota</taxon>
        <taxon>Planctomycetia</taxon>
        <taxon>Pirellulales</taxon>
        <taxon>Pirellulaceae</taxon>
        <taxon>Rhodopirellula</taxon>
    </lineage>
</organism>
<reference evidence="1 2" key="1">
    <citation type="journal article" date="2013" name="Mar. Genomics">
        <title>Expression of sulfatases in Rhodopirellula baltica and the diversity of sulfatases in the genus Rhodopirellula.</title>
        <authorList>
            <person name="Wegner C.E."/>
            <person name="Richter-Heitmann T."/>
            <person name="Klindworth A."/>
            <person name="Klockow C."/>
            <person name="Richter M."/>
            <person name="Achstetter T."/>
            <person name="Glockner F.O."/>
            <person name="Harder J."/>
        </authorList>
    </citation>
    <scope>NUCLEOTIDE SEQUENCE [LARGE SCALE GENOMIC DNA]</scope>
    <source>
        <strain evidence="1 2">SM41</strain>
    </source>
</reference>
<keyword evidence="2" id="KW-1185">Reference proteome</keyword>
<dbReference type="AlphaFoldDB" id="M5U2A5"/>
<protein>
    <recommendedName>
        <fullName evidence="3">Integron gene cassette protein</fullName>
    </recommendedName>
</protein>
<proteinExistence type="predicted"/>
<name>M5U2A5_9BACT</name>